<feature type="binding site" description="covalent" evidence="6">
    <location>
        <position position="117"/>
    </location>
    <ligand>
        <name>heme c</name>
        <dbReference type="ChEBI" id="CHEBI:61717"/>
    </ligand>
</feature>
<keyword evidence="8" id="KW-0732">Signal</keyword>
<dbReference type="AlphaFoldDB" id="A0A5C6RTC9"/>
<dbReference type="PRINTS" id="PR00606">
    <property type="entry name" value="CYTCHROMECID"/>
</dbReference>
<dbReference type="SUPFAM" id="SSF46626">
    <property type="entry name" value="Cytochrome c"/>
    <property type="match status" value="1"/>
</dbReference>
<evidence type="ECO:0000256" key="3">
    <source>
        <dbReference type="ARBA" id="ARBA00022723"/>
    </source>
</evidence>
<dbReference type="EMBL" id="VOOS01000004">
    <property type="protein sequence ID" value="TXB64582.1"/>
    <property type="molecule type" value="Genomic_DNA"/>
</dbReference>
<feature type="domain" description="Cytochrome c" evidence="9">
    <location>
        <begin position="54"/>
        <end position="143"/>
    </location>
</feature>
<dbReference type="Proteomes" id="UP000321721">
    <property type="component" value="Unassembled WGS sequence"/>
</dbReference>
<feature type="signal peptide" evidence="8">
    <location>
        <begin position="1"/>
        <end position="23"/>
    </location>
</feature>
<comment type="caution">
    <text evidence="10">The sequence shown here is derived from an EMBL/GenBank/DDBJ whole genome shotgun (WGS) entry which is preliminary data.</text>
</comment>
<dbReference type="OrthoDB" id="9814063at2"/>
<protein>
    <submittedName>
        <fullName evidence="10">C-type cytochrome</fullName>
    </submittedName>
</protein>
<feature type="region of interest" description="Disordered" evidence="7">
    <location>
        <begin position="25"/>
        <end position="44"/>
    </location>
</feature>
<proteinExistence type="predicted"/>
<evidence type="ECO:0000313" key="11">
    <source>
        <dbReference type="Proteomes" id="UP000321721"/>
    </source>
</evidence>
<accession>A0A5C6RTC9</accession>
<name>A0A5C6RTC9_9FLAO</name>
<dbReference type="PROSITE" id="PS51257">
    <property type="entry name" value="PROKAR_LIPOPROTEIN"/>
    <property type="match status" value="1"/>
</dbReference>
<reference evidence="10 11" key="1">
    <citation type="submission" date="2019-08" db="EMBL/GenBank/DDBJ databases">
        <title>Genome of Vicingus serpentipes NCIMB 15042.</title>
        <authorList>
            <person name="Bowman J.P."/>
        </authorList>
    </citation>
    <scope>NUCLEOTIDE SEQUENCE [LARGE SCALE GENOMIC DNA]</scope>
    <source>
        <strain evidence="10 11">NCIMB 15042</strain>
    </source>
</reference>
<evidence type="ECO:0000256" key="2">
    <source>
        <dbReference type="ARBA" id="ARBA00022617"/>
    </source>
</evidence>
<dbReference type="GO" id="GO:0009055">
    <property type="term" value="F:electron transfer activity"/>
    <property type="evidence" value="ECO:0007669"/>
    <property type="project" value="InterPro"/>
</dbReference>
<keyword evidence="5 6" id="KW-0408">Iron</keyword>
<dbReference type="InterPro" id="IPR009056">
    <property type="entry name" value="Cyt_c-like_dom"/>
</dbReference>
<evidence type="ECO:0000256" key="6">
    <source>
        <dbReference type="PIRSR" id="PIRSR602324-1"/>
    </source>
</evidence>
<organism evidence="10 11">
    <name type="scientific">Vicingus serpentipes</name>
    <dbReference type="NCBI Taxonomy" id="1926625"/>
    <lineage>
        <taxon>Bacteria</taxon>
        <taxon>Pseudomonadati</taxon>
        <taxon>Bacteroidota</taxon>
        <taxon>Flavobacteriia</taxon>
        <taxon>Flavobacteriales</taxon>
        <taxon>Vicingaceae</taxon>
        <taxon>Vicingus</taxon>
    </lineage>
</organism>
<dbReference type="InterPro" id="IPR036909">
    <property type="entry name" value="Cyt_c-like_dom_sf"/>
</dbReference>
<dbReference type="Pfam" id="PF00034">
    <property type="entry name" value="Cytochrom_C"/>
    <property type="match status" value="1"/>
</dbReference>
<evidence type="ECO:0000313" key="10">
    <source>
        <dbReference type="EMBL" id="TXB64582.1"/>
    </source>
</evidence>
<evidence type="ECO:0000256" key="8">
    <source>
        <dbReference type="SAM" id="SignalP"/>
    </source>
</evidence>
<feature type="binding site" description="covalent" evidence="6">
    <location>
        <position position="72"/>
    </location>
    <ligand>
        <name>heme c</name>
        <dbReference type="ChEBI" id="CHEBI:61717"/>
    </ligand>
</feature>
<comment type="PTM">
    <text evidence="6">Binds 1 heme c group covalently per subunit.</text>
</comment>
<dbReference type="Gene3D" id="1.10.760.10">
    <property type="entry name" value="Cytochrome c-like domain"/>
    <property type="match status" value="1"/>
</dbReference>
<dbReference type="InterPro" id="IPR002324">
    <property type="entry name" value="Cyt_c_ID"/>
</dbReference>
<evidence type="ECO:0000256" key="7">
    <source>
        <dbReference type="SAM" id="MobiDB-lite"/>
    </source>
</evidence>
<dbReference type="PROSITE" id="PS51007">
    <property type="entry name" value="CYTC"/>
    <property type="match status" value="1"/>
</dbReference>
<keyword evidence="11" id="KW-1185">Reference proteome</keyword>
<feature type="binding site" description="covalent" evidence="6">
    <location>
        <position position="68"/>
    </location>
    <ligand>
        <name>heme c</name>
        <dbReference type="ChEBI" id="CHEBI:61717"/>
    </ligand>
</feature>
<feature type="chain" id="PRO_5022964477" evidence="8">
    <location>
        <begin position="24"/>
        <end position="143"/>
    </location>
</feature>
<evidence type="ECO:0000256" key="5">
    <source>
        <dbReference type="ARBA" id="ARBA00023004"/>
    </source>
</evidence>
<evidence type="ECO:0000256" key="4">
    <source>
        <dbReference type="ARBA" id="ARBA00022982"/>
    </source>
</evidence>
<dbReference type="GO" id="GO:0020037">
    <property type="term" value="F:heme binding"/>
    <property type="evidence" value="ECO:0007669"/>
    <property type="project" value="InterPro"/>
</dbReference>
<dbReference type="GO" id="GO:0005506">
    <property type="term" value="F:iron ion binding"/>
    <property type="evidence" value="ECO:0007669"/>
    <property type="project" value="InterPro"/>
</dbReference>
<gene>
    <name evidence="10" type="ORF">FRY74_09015</name>
</gene>
<evidence type="ECO:0000256" key="1">
    <source>
        <dbReference type="ARBA" id="ARBA00022448"/>
    </source>
</evidence>
<dbReference type="RefSeq" id="WP_147100702.1">
    <property type="nucleotide sequence ID" value="NZ_VOOS01000004.1"/>
</dbReference>
<keyword evidence="2 6" id="KW-0349">Heme</keyword>
<evidence type="ECO:0000259" key="9">
    <source>
        <dbReference type="PROSITE" id="PS51007"/>
    </source>
</evidence>
<keyword evidence="3 6" id="KW-0479">Metal-binding</keyword>
<keyword evidence="1" id="KW-0813">Transport</keyword>
<sequence length="143" mass="15183">MKKITLSAIALSAIFTISTLTSCGGGESHEAKNETSTEVATETATEKVEVAEVEVDLPGKETFKTSGCVACHEPNRKVVGPALKDISAAYLDNREGLTAFLKGEGEAIVDPAQAAVMAPQIEITKVMEDADRDLIIDYILSIK</sequence>
<keyword evidence="4" id="KW-0249">Electron transport</keyword>